<dbReference type="SUPFAM" id="SSF54909">
    <property type="entry name" value="Dimeric alpha+beta barrel"/>
    <property type="match status" value="1"/>
</dbReference>
<dbReference type="PANTHER" id="PTHR43239">
    <property type="entry name" value="UPF0734 PROTEIN DDB_G0273871/DDB_G0273177"/>
    <property type="match status" value="1"/>
</dbReference>
<evidence type="ECO:0000313" key="1">
    <source>
        <dbReference type="EMBL" id="RVT75280.1"/>
    </source>
</evidence>
<dbReference type="OrthoDB" id="1430580at2"/>
<dbReference type="Proteomes" id="UP000285211">
    <property type="component" value="Unassembled WGS sequence"/>
</dbReference>
<gene>
    <name evidence="1" type="ORF">EOD40_10955</name>
</gene>
<protein>
    <submittedName>
        <fullName evidence="1">L-rhamnose mutarotase</fullName>
    </submittedName>
</protein>
<dbReference type="Gene3D" id="3.30.70.100">
    <property type="match status" value="1"/>
</dbReference>
<dbReference type="InterPro" id="IPR052996">
    <property type="entry name" value="Carb_Metab_Mutarotase"/>
</dbReference>
<dbReference type="RefSeq" id="WP_128195461.1">
    <property type="nucleotide sequence ID" value="NZ_SACJ01000006.1"/>
</dbReference>
<keyword evidence="2" id="KW-1185">Reference proteome</keyword>
<evidence type="ECO:0000313" key="2">
    <source>
        <dbReference type="Proteomes" id="UP000285211"/>
    </source>
</evidence>
<dbReference type="AlphaFoldDB" id="A0A437KT20"/>
<dbReference type="GO" id="GO:0016857">
    <property type="term" value="F:racemase and epimerase activity, acting on carbohydrates and derivatives"/>
    <property type="evidence" value="ECO:0007669"/>
    <property type="project" value="InterPro"/>
</dbReference>
<dbReference type="Pfam" id="PF05336">
    <property type="entry name" value="rhaM"/>
    <property type="match status" value="1"/>
</dbReference>
<accession>A0A437KT20</accession>
<organism evidence="1 2">
    <name type="scientific">Flavobacterium sufflavum</name>
    <dbReference type="NCBI Taxonomy" id="1921138"/>
    <lineage>
        <taxon>Bacteria</taxon>
        <taxon>Pseudomonadati</taxon>
        <taxon>Bacteroidota</taxon>
        <taxon>Flavobacteriia</taxon>
        <taxon>Flavobacteriales</taxon>
        <taxon>Flavobacteriaceae</taxon>
        <taxon>Flavobacterium</taxon>
    </lineage>
</organism>
<name>A0A437KT20_9FLAO</name>
<dbReference type="PANTHER" id="PTHR43239:SF1">
    <property type="entry name" value="UPF0734 PROTEIN DDB_G0273871_DDB_G0273177"/>
    <property type="match status" value="1"/>
</dbReference>
<proteinExistence type="predicted"/>
<dbReference type="EMBL" id="SACJ01000006">
    <property type="protein sequence ID" value="RVT75280.1"/>
    <property type="molecule type" value="Genomic_DNA"/>
</dbReference>
<sequence>MKKYCLALDLKNDPNLIEEYKRFHQNVWPEIIESIKKSGIISLEIYNIQDRLLMIIEADSNFSFEEKSKLDATNPKVQEWETLMWKFQQALPGAKPGEKWLLMDKIFELK</sequence>
<comment type="caution">
    <text evidence="1">The sequence shown here is derived from an EMBL/GenBank/DDBJ whole genome shotgun (WGS) entry which is preliminary data.</text>
</comment>
<reference evidence="1 2" key="1">
    <citation type="submission" date="2019-01" db="EMBL/GenBank/DDBJ databases">
        <authorList>
            <person name="Chen W.-M."/>
        </authorList>
    </citation>
    <scope>NUCLEOTIDE SEQUENCE [LARGE SCALE GENOMIC DNA]</scope>
    <source>
        <strain evidence="1 2">BBQ-12</strain>
    </source>
</reference>
<dbReference type="InterPro" id="IPR011008">
    <property type="entry name" value="Dimeric_a/b-barrel"/>
</dbReference>
<dbReference type="InterPro" id="IPR008000">
    <property type="entry name" value="Rham/fucose_mutarotase"/>
</dbReference>